<sequence length="273" mass="32096">MELKNIRFEEIGRDSFYVSVLQNAHNINLKKILLSKDADLIETVLSFFQRNKDNGERLRNELVRMDEELELRRIIYGDDSEAYLQMVKLKRTLRLIYQFNYKEFKRFRSNFVEYVAFVYFSIVAPFVKNKLNRKRRFFHEPQIYYRASKNLGKSISANAQENEKIIIGNSDNLVDLIHVNKDECAIDICECKADLNHFLLHLKNRSSNDPDCKKSLKKWVYMNNVQNFFNENVAGCSAKLYFFTFADTINNAEQVNDEAIIITSAKICSAFCI</sequence>
<comment type="caution">
    <text evidence="2">The sequence shown here is derived from an EMBL/GenBank/DDBJ whole genome shotgun (WGS) entry which is preliminary data.</text>
</comment>
<keyword evidence="1" id="KW-1133">Transmembrane helix</keyword>
<proteinExistence type="predicted"/>
<dbReference type="HOGENOM" id="CLU_1014664_0_0_9"/>
<reference evidence="2 3" key="1">
    <citation type="submission" date="2013-02" db="EMBL/GenBank/DDBJ databases">
        <title>The Genome Sequence of Enterococcus pallens BAA-351.</title>
        <authorList>
            <consortium name="The Broad Institute Genome Sequencing Platform"/>
            <consortium name="The Broad Institute Genome Sequencing Center for Infectious Disease"/>
            <person name="Earl A.M."/>
            <person name="Gilmore M.S."/>
            <person name="Lebreton F."/>
            <person name="Walker B."/>
            <person name="Young S.K."/>
            <person name="Zeng Q."/>
            <person name="Gargeya S."/>
            <person name="Fitzgerald M."/>
            <person name="Haas B."/>
            <person name="Abouelleil A."/>
            <person name="Alvarado L."/>
            <person name="Arachchi H.M."/>
            <person name="Berlin A.M."/>
            <person name="Chapman S.B."/>
            <person name="Dewar J."/>
            <person name="Goldberg J."/>
            <person name="Griggs A."/>
            <person name="Gujja S."/>
            <person name="Hansen M."/>
            <person name="Howarth C."/>
            <person name="Imamovic A."/>
            <person name="Larimer J."/>
            <person name="McCowan C."/>
            <person name="Murphy C."/>
            <person name="Neiman D."/>
            <person name="Pearson M."/>
            <person name="Priest M."/>
            <person name="Roberts A."/>
            <person name="Saif S."/>
            <person name="Shea T."/>
            <person name="Sisk P."/>
            <person name="Sykes S."/>
            <person name="Wortman J."/>
            <person name="Nusbaum C."/>
            <person name="Birren B."/>
        </authorList>
    </citation>
    <scope>NUCLEOTIDE SEQUENCE [LARGE SCALE GENOMIC DNA]</scope>
    <source>
        <strain evidence="2 3">ATCC BAA-351</strain>
    </source>
</reference>
<name>R2SES0_9ENTE</name>
<evidence type="ECO:0000313" key="3">
    <source>
        <dbReference type="Proteomes" id="UP000013782"/>
    </source>
</evidence>
<gene>
    <name evidence="2" type="ORF">UAU_05124</name>
</gene>
<accession>R2SES0</accession>
<dbReference type="Proteomes" id="UP000013782">
    <property type="component" value="Unassembled WGS sequence"/>
</dbReference>
<protein>
    <submittedName>
        <fullName evidence="2">Uncharacterized protein</fullName>
    </submittedName>
</protein>
<dbReference type="AlphaFoldDB" id="R2SES0"/>
<organism evidence="2 3">
    <name type="scientific">Enterococcus pallens ATCC BAA-351</name>
    <dbReference type="NCBI Taxonomy" id="1158607"/>
    <lineage>
        <taxon>Bacteria</taxon>
        <taxon>Bacillati</taxon>
        <taxon>Bacillota</taxon>
        <taxon>Bacilli</taxon>
        <taxon>Lactobacillales</taxon>
        <taxon>Enterococcaceae</taxon>
        <taxon>Enterococcus</taxon>
    </lineage>
</organism>
<keyword evidence="3" id="KW-1185">Reference proteome</keyword>
<evidence type="ECO:0000256" key="1">
    <source>
        <dbReference type="SAM" id="Phobius"/>
    </source>
</evidence>
<dbReference type="PATRIC" id="fig|1158607.3.peg.5104"/>
<dbReference type="EMBL" id="AJAQ01000050">
    <property type="protein sequence ID" value="EOH86679.1"/>
    <property type="molecule type" value="Genomic_DNA"/>
</dbReference>
<evidence type="ECO:0000313" key="2">
    <source>
        <dbReference type="EMBL" id="EOH86679.1"/>
    </source>
</evidence>
<dbReference type="STRING" id="160454.RV10_GL003343"/>
<keyword evidence="1" id="KW-0812">Transmembrane</keyword>
<dbReference type="RefSeq" id="WP_010760047.1">
    <property type="nucleotide sequence ID" value="NZ_ASWD01000003.1"/>
</dbReference>
<feature type="transmembrane region" description="Helical" evidence="1">
    <location>
        <begin position="111"/>
        <end position="127"/>
    </location>
</feature>
<keyword evidence="1" id="KW-0472">Membrane</keyword>